<dbReference type="AlphaFoldDB" id="A0A9W2ZFY6"/>
<keyword evidence="3" id="KW-1185">Reference proteome</keyword>
<proteinExistence type="predicted"/>
<keyword evidence="2" id="KW-0732">Signal</keyword>
<protein>
    <submittedName>
        <fullName evidence="4">Uncharacterized protein LOC129924077</fullName>
    </submittedName>
</protein>
<dbReference type="Proteomes" id="UP001165740">
    <property type="component" value="Chromosome 18"/>
</dbReference>
<evidence type="ECO:0000256" key="1">
    <source>
        <dbReference type="SAM" id="Coils"/>
    </source>
</evidence>
<sequence>MRMWSLERLRMFVMFFSVTVLTCHEIASKRTYGHRKQNDTSNCLQNVSTGKHDLKHMYCQCLSQLKEAEQNLTQSFEEWRLEADALRNQTSQCLMSVAALQGALRTCELGTGLIDGGK</sequence>
<feature type="signal peptide" evidence="2">
    <location>
        <begin position="1"/>
        <end position="23"/>
    </location>
</feature>
<feature type="chain" id="PRO_5040803053" evidence="2">
    <location>
        <begin position="24"/>
        <end position="118"/>
    </location>
</feature>
<evidence type="ECO:0000313" key="3">
    <source>
        <dbReference type="Proteomes" id="UP001165740"/>
    </source>
</evidence>
<reference evidence="4" key="1">
    <citation type="submission" date="2025-08" db="UniProtKB">
        <authorList>
            <consortium name="RefSeq"/>
        </authorList>
    </citation>
    <scope>IDENTIFICATION</scope>
</reference>
<dbReference type="GeneID" id="129924077"/>
<evidence type="ECO:0000256" key="2">
    <source>
        <dbReference type="SAM" id="SignalP"/>
    </source>
</evidence>
<gene>
    <name evidence="4" type="primary">LOC129924077</name>
</gene>
<name>A0A9W2ZFY6_BIOGL</name>
<keyword evidence="1" id="KW-0175">Coiled coil</keyword>
<accession>A0A9W2ZFY6</accession>
<feature type="coiled-coil region" evidence="1">
    <location>
        <begin position="62"/>
        <end position="89"/>
    </location>
</feature>
<evidence type="ECO:0000313" key="4">
    <source>
        <dbReference type="RefSeq" id="XP_055873862.1"/>
    </source>
</evidence>
<dbReference type="RefSeq" id="XP_055873862.1">
    <property type="nucleotide sequence ID" value="XM_056017887.1"/>
</dbReference>
<organism evidence="3 4">
    <name type="scientific">Biomphalaria glabrata</name>
    <name type="common">Bloodfluke planorb</name>
    <name type="synonym">Freshwater snail</name>
    <dbReference type="NCBI Taxonomy" id="6526"/>
    <lineage>
        <taxon>Eukaryota</taxon>
        <taxon>Metazoa</taxon>
        <taxon>Spiralia</taxon>
        <taxon>Lophotrochozoa</taxon>
        <taxon>Mollusca</taxon>
        <taxon>Gastropoda</taxon>
        <taxon>Heterobranchia</taxon>
        <taxon>Euthyneura</taxon>
        <taxon>Panpulmonata</taxon>
        <taxon>Hygrophila</taxon>
        <taxon>Lymnaeoidea</taxon>
        <taxon>Planorbidae</taxon>
        <taxon>Biomphalaria</taxon>
    </lineage>
</organism>